<dbReference type="EMBL" id="IACN01034511">
    <property type="protein sequence ID" value="LAB51185.1"/>
    <property type="molecule type" value="Transcribed_RNA"/>
</dbReference>
<reference evidence="1" key="2">
    <citation type="submission" date="2017-11" db="EMBL/GenBank/DDBJ databases">
        <title>Coralsnake Venomics: Analyses of Venom Gland Transcriptomes and Proteomes of Six Brazilian Taxa.</title>
        <authorList>
            <person name="Aird S.D."/>
            <person name="Jorge da Silva N."/>
            <person name="Qiu L."/>
            <person name="Villar-Briones A."/>
            <person name="Aparecida-Saddi V."/>
            <person name="Campos-Telles M.P."/>
            <person name="Grau M."/>
            <person name="Mikheyev A.S."/>
        </authorList>
    </citation>
    <scope>NUCLEOTIDE SEQUENCE</scope>
    <source>
        <tissue evidence="1">Venom_gland</tissue>
    </source>
</reference>
<name>A0A2D4NZN9_MICSU</name>
<sequence>MSQTRNIYSFYRFLHLIKNSSVNIQGLDKVQVLSLTSSYSWSLKEIARHQIIYMPVEDQVCRSILYYDVSFCKSSVHLPVSDKALCQGLDNTKGCYNTAYQAGLSWRIGPMPDCSHTGP</sequence>
<evidence type="ECO:0000313" key="1">
    <source>
        <dbReference type="EMBL" id="LAB51185.1"/>
    </source>
</evidence>
<dbReference type="AlphaFoldDB" id="A0A2D4NZN9"/>
<reference evidence="1" key="1">
    <citation type="submission" date="2017-07" db="EMBL/GenBank/DDBJ databases">
        <authorList>
            <person name="Mikheyev A."/>
            <person name="Grau M."/>
        </authorList>
    </citation>
    <scope>NUCLEOTIDE SEQUENCE</scope>
    <source>
        <tissue evidence="1">Venom_gland</tissue>
    </source>
</reference>
<organism evidence="1">
    <name type="scientific">Micrurus surinamensis</name>
    <name type="common">Surinam coral snake</name>
    <dbReference type="NCBI Taxonomy" id="129470"/>
    <lineage>
        <taxon>Eukaryota</taxon>
        <taxon>Metazoa</taxon>
        <taxon>Chordata</taxon>
        <taxon>Craniata</taxon>
        <taxon>Vertebrata</taxon>
        <taxon>Euteleostomi</taxon>
        <taxon>Lepidosauria</taxon>
        <taxon>Squamata</taxon>
        <taxon>Bifurcata</taxon>
        <taxon>Unidentata</taxon>
        <taxon>Episquamata</taxon>
        <taxon>Toxicofera</taxon>
        <taxon>Serpentes</taxon>
        <taxon>Colubroidea</taxon>
        <taxon>Elapidae</taxon>
        <taxon>Elapinae</taxon>
        <taxon>Micrurus</taxon>
    </lineage>
</organism>
<protein>
    <submittedName>
        <fullName evidence="1">Uncharacterized protein</fullName>
    </submittedName>
</protein>
<accession>A0A2D4NZN9</accession>
<proteinExistence type="predicted"/>